<comment type="caution">
    <text evidence="1">The sequence shown here is derived from an EMBL/GenBank/DDBJ whole genome shotgun (WGS) entry which is preliminary data.</text>
</comment>
<proteinExistence type="predicted"/>
<evidence type="ECO:0000313" key="1">
    <source>
        <dbReference type="EMBL" id="KAH6689858.1"/>
    </source>
</evidence>
<organism evidence="1 2">
    <name type="scientific">Plectosphaerella plurivora</name>
    <dbReference type="NCBI Taxonomy" id="936078"/>
    <lineage>
        <taxon>Eukaryota</taxon>
        <taxon>Fungi</taxon>
        <taxon>Dikarya</taxon>
        <taxon>Ascomycota</taxon>
        <taxon>Pezizomycotina</taxon>
        <taxon>Sordariomycetes</taxon>
        <taxon>Hypocreomycetidae</taxon>
        <taxon>Glomerellales</taxon>
        <taxon>Plectosphaerellaceae</taxon>
        <taxon>Plectosphaerella</taxon>
    </lineage>
</organism>
<keyword evidence="2" id="KW-1185">Reference proteome</keyword>
<gene>
    <name evidence="1" type="ORF">F5X68DRAFT_189578</name>
</gene>
<reference evidence="1" key="1">
    <citation type="journal article" date="2021" name="Nat. Commun.">
        <title>Genetic determinants of endophytism in the Arabidopsis root mycobiome.</title>
        <authorList>
            <person name="Mesny F."/>
            <person name="Miyauchi S."/>
            <person name="Thiergart T."/>
            <person name="Pickel B."/>
            <person name="Atanasova L."/>
            <person name="Karlsson M."/>
            <person name="Huettel B."/>
            <person name="Barry K.W."/>
            <person name="Haridas S."/>
            <person name="Chen C."/>
            <person name="Bauer D."/>
            <person name="Andreopoulos W."/>
            <person name="Pangilinan J."/>
            <person name="LaButti K."/>
            <person name="Riley R."/>
            <person name="Lipzen A."/>
            <person name="Clum A."/>
            <person name="Drula E."/>
            <person name="Henrissat B."/>
            <person name="Kohler A."/>
            <person name="Grigoriev I.V."/>
            <person name="Martin F.M."/>
            <person name="Hacquard S."/>
        </authorList>
    </citation>
    <scope>NUCLEOTIDE SEQUENCE</scope>
    <source>
        <strain evidence="1">MPI-SDFR-AT-0117</strain>
    </source>
</reference>
<accession>A0A9P8VH01</accession>
<dbReference type="AlphaFoldDB" id="A0A9P8VH01"/>
<dbReference type="Proteomes" id="UP000770015">
    <property type="component" value="Unassembled WGS sequence"/>
</dbReference>
<sequence>MAKWRRMELFWELGLPLQQEVAFRFPEFDATGPIQHLTDAIGYFCNQTQALYFHEDPDPQVLVVSKESKFLNPPVAGTEAPIKQAQGNRLIIDTSKDRGWERSAIELCSSPFSHGPDFVSVREGMYCDMHEKRLWKLCTRKEKLNGDKTPVVSKAY</sequence>
<evidence type="ECO:0000313" key="2">
    <source>
        <dbReference type="Proteomes" id="UP000770015"/>
    </source>
</evidence>
<name>A0A9P8VH01_9PEZI</name>
<protein>
    <submittedName>
        <fullName evidence="1">Uncharacterized protein</fullName>
    </submittedName>
</protein>
<dbReference type="EMBL" id="JAGSXJ010000007">
    <property type="protein sequence ID" value="KAH6689858.1"/>
    <property type="molecule type" value="Genomic_DNA"/>
</dbReference>
<dbReference type="OrthoDB" id="5365129at2759"/>